<evidence type="ECO:0000259" key="5">
    <source>
        <dbReference type="PROSITE" id="PS51455"/>
    </source>
</evidence>
<organism evidence="6 7">
    <name type="scientific">Phlebiopsis gigantea (strain 11061_1 CR5-6)</name>
    <name type="common">White-rot fungus</name>
    <name type="synonym">Peniophora gigantea</name>
    <dbReference type="NCBI Taxonomy" id="745531"/>
    <lineage>
        <taxon>Eukaryota</taxon>
        <taxon>Fungi</taxon>
        <taxon>Dikarya</taxon>
        <taxon>Basidiomycota</taxon>
        <taxon>Agaricomycotina</taxon>
        <taxon>Agaricomycetes</taxon>
        <taxon>Polyporales</taxon>
        <taxon>Phanerochaetaceae</taxon>
        <taxon>Phlebiopsis</taxon>
    </lineage>
</organism>
<dbReference type="GO" id="GO:0046854">
    <property type="term" value="P:phosphatidylinositol phosphate biosynthetic process"/>
    <property type="evidence" value="ECO:0007669"/>
    <property type="project" value="TreeGrafter"/>
</dbReference>
<dbReference type="GO" id="GO:0000285">
    <property type="term" value="F:1-phosphatidylinositol-3-phosphate 5-kinase activity"/>
    <property type="evidence" value="ECO:0007669"/>
    <property type="project" value="InterPro"/>
</dbReference>
<feature type="compositionally biased region" description="Pro residues" evidence="4">
    <location>
        <begin position="813"/>
        <end position="822"/>
    </location>
</feature>
<keyword evidence="2 3" id="KW-0067">ATP-binding</keyword>
<keyword evidence="1 3" id="KW-0547">Nucleotide-binding</keyword>
<dbReference type="PROSITE" id="PS51455">
    <property type="entry name" value="PIPK"/>
    <property type="match status" value="1"/>
</dbReference>
<accession>A0A0C3PCJ2</accession>
<evidence type="ECO:0000256" key="1">
    <source>
        <dbReference type="ARBA" id="ARBA00022741"/>
    </source>
</evidence>
<evidence type="ECO:0000313" key="6">
    <source>
        <dbReference type="EMBL" id="KIP02823.1"/>
    </source>
</evidence>
<dbReference type="InterPro" id="IPR002498">
    <property type="entry name" value="PInositol-4-P-4/5-kinase_core"/>
</dbReference>
<dbReference type="Pfam" id="PF01504">
    <property type="entry name" value="PIP5K"/>
    <property type="match status" value="1"/>
</dbReference>
<feature type="compositionally biased region" description="Low complexity" evidence="4">
    <location>
        <begin position="1007"/>
        <end position="1026"/>
    </location>
</feature>
<sequence>MDKPLPDLPLSKSLRGTKHVQPSVNWATLSVDARAHLRKFILHALEEVRDAVPDDEREEWAGAIEYALTELGERMLLGGWLVGVRRTRIRRIQERMEHAHAAKVPVADATALRKDEAGSTKGKAAQNQDDQGNSTSSHCNGTRVIEPTLRERLRSLRERAQQTSPPTPRPTAKHLLLTVSPPGTIPVIHEADADEYEFPSVQSACMFTPGIFTLPQSEDAEEDDHGAILYGLDSWNPRPWMDEIPLRVVGGTFSFRGVTTQNQHQKLTGVLRLATYMYLSTLLEQSLLIDAHVPLRFPKPSLSAASPANGPRSGASISRALSTGHVNRKHEPPASLWAFFSRKKDNLLHRAVPVRRGSLELPLARKPTLPHSRPPTVPTSEDTSAFPRSRRFSFISDYRPSFMQPSPSKDLEHVERPFTAALARIEKSRNLLSTSAGVVFDPPDLLARLAAREKRNPDLRLGGDEKAALMSLLGWEGKHSLGAGMADMAGFVRHQSFSVLYSEYIPQLSTPSDTRPDTPTSATSTQGSSSTLSIPTPAKYILCGQRRRWITYRYYSKEGGADECLGETVTRQCTQADEPCDDHACHYKKGEHEVRLAHGGVRILIHFGRSAPPDEKLDGDEDLPEMWESCGICGKQSSRGRMQDGTYLLSFAKFLELLVYSTNMVTLSPELCEHTTPPSRPWPAADSPLPRSRLNIVRHFETKGRTVSYSLAGIEDIFEVRVPRLQLLRVRNGDTEHSSEGRQALDVDRRMLRREIMQFWQGLSEHMDTLEGNFMDEHPSTLHKSLPRLPSADTAYNDYEEDGLITPKGQPSKLPPLPPNTPQTPLGTASSRAFPFPSIMARSDSNRSEVRAPTPNPAPPMAATPPATSSSTSSLVLLTHLRHTFQRTEQGLYSELSHTVDSNLNDVRRSFVSAARGATKRLSAWEAKHAAGNPPTLPEAMAPSEPEWWASGCHAVPGGNVIVREDDWGSIIAFTLSSMDYNKELANITTSRSVSASAPVVPPPSPDITRPSFFSRTSTRSWFGPSDPEPDPDQDDVCWHEPETYSAVISRKEHPRDPTSILKLGIPEVLRNKLPDGNSLPLGIKSAGGSGLSAGTRAKADVQVSRQAADGLVSAGSTDRIDKMLQELEAASEPSTVRSSISSSASDKRTSTSSAFVETNIRRGKASSVISAESTSTVGEQQTSPVLPTPPPKDREPTTTSAPSSWSLDSPEAVSMTSALSNTLTSALRYMLRPGSAPPVPAKHHHALLSPGAGASPAIDERPHIKYDWTIGKRLKFSCTVYYAKQFDALRRRCGIDDAFLHSLSRSQNWLAEGGKSKSNFWKTTDERFIIKTLVNAWNVADLHVLIELGPSYFRYMDATASRPTVLAKLLGFYTVEIRNLETGATQAKADLLIMENLFYQQEVVKTFDLKGIQGRKVKASSTGGSKTLFDGDWIEGQQRALTLVRPYSKVVLQEAIRADCDFLAKSNIMDYSLLVGIDESRKQIACGLVDTIGSYTFAKTLEYKAKQNLHAGKEVTVIPPHEYEERFVHAMDNYFVACPDKWSRPLDDTKIPGDYRQIPSVL</sequence>
<feature type="region of interest" description="Disordered" evidence="4">
    <location>
        <begin position="108"/>
        <end position="145"/>
    </location>
</feature>
<feature type="region of interest" description="Disordered" evidence="4">
    <location>
        <begin position="508"/>
        <end position="532"/>
    </location>
</feature>
<proteinExistence type="predicted"/>
<dbReference type="GO" id="GO:0005524">
    <property type="term" value="F:ATP binding"/>
    <property type="evidence" value="ECO:0007669"/>
    <property type="project" value="UniProtKB-UniRule"/>
</dbReference>
<feature type="compositionally biased region" description="Polar residues" evidence="4">
    <location>
        <begin position="125"/>
        <end position="140"/>
    </location>
</feature>
<dbReference type="Gene3D" id="3.30.810.10">
    <property type="entry name" value="2-Layer Sandwich"/>
    <property type="match status" value="1"/>
</dbReference>
<evidence type="ECO:0000313" key="7">
    <source>
        <dbReference type="Proteomes" id="UP000053257"/>
    </source>
</evidence>
<dbReference type="PANTHER" id="PTHR45748:SF7">
    <property type="entry name" value="1-PHOSPHATIDYLINOSITOL 3-PHOSPHATE 5-KINASE-RELATED"/>
    <property type="match status" value="1"/>
</dbReference>
<feature type="compositionally biased region" description="Pro residues" evidence="4">
    <location>
        <begin position="854"/>
        <end position="863"/>
    </location>
</feature>
<feature type="compositionally biased region" description="Low complexity" evidence="4">
    <location>
        <begin position="864"/>
        <end position="873"/>
    </location>
</feature>
<evidence type="ECO:0000256" key="4">
    <source>
        <dbReference type="SAM" id="MobiDB-lite"/>
    </source>
</evidence>
<feature type="region of interest" description="Disordered" evidence="4">
    <location>
        <begin position="1128"/>
        <end position="1211"/>
    </location>
</feature>
<dbReference type="InterPro" id="IPR027483">
    <property type="entry name" value="PInositol-4-P-4/5-kinase_C_sf"/>
</dbReference>
<keyword evidence="3" id="KW-0808">Transferase</keyword>
<feature type="region of interest" description="Disordered" evidence="4">
    <location>
        <begin position="365"/>
        <end position="384"/>
    </location>
</feature>
<feature type="compositionally biased region" description="Low complexity" evidence="4">
    <location>
        <begin position="1132"/>
        <end position="1145"/>
    </location>
</feature>
<dbReference type="SUPFAM" id="SSF56104">
    <property type="entry name" value="SAICAR synthase-like"/>
    <property type="match status" value="1"/>
</dbReference>
<evidence type="ECO:0000256" key="3">
    <source>
        <dbReference type="PROSITE-ProRule" id="PRU00781"/>
    </source>
</evidence>
<dbReference type="InterPro" id="IPR027484">
    <property type="entry name" value="PInositol-4-P-5-kinase_N"/>
</dbReference>
<dbReference type="OrthoDB" id="158357at2759"/>
<dbReference type="PANTHER" id="PTHR45748">
    <property type="entry name" value="1-PHOSPHATIDYLINOSITOL 3-PHOSPHATE 5-KINASE-RELATED"/>
    <property type="match status" value="1"/>
</dbReference>
<feature type="region of interest" description="Disordered" evidence="4">
    <location>
        <begin position="801"/>
        <end position="873"/>
    </location>
</feature>
<dbReference type="HOGENOM" id="CLU_000803_1_0_1"/>
<dbReference type="EMBL" id="KN840651">
    <property type="protein sequence ID" value="KIP02823.1"/>
    <property type="molecule type" value="Genomic_DNA"/>
</dbReference>
<feature type="compositionally biased region" description="Polar residues" evidence="4">
    <location>
        <begin position="1198"/>
        <end position="1208"/>
    </location>
</feature>
<dbReference type="GO" id="GO:0010008">
    <property type="term" value="C:endosome membrane"/>
    <property type="evidence" value="ECO:0007669"/>
    <property type="project" value="TreeGrafter"/>
</dbReference>
<gene>
    <name evidence="6" type="ORF">PHLGIDRAFT_277021</name>
</gene>
<protein>
    <recommendedName>
        <fullName evidence="5">PIPK domain-containing protein</fullName>
    </recommendedName>
</protein>
<keyword evidence="3" id="KW-0418">Kinase</keyword>
<dbReference type="SMART" id="SM00330">
    <property type="entry name" value="PIPKc"/>
    <property type="match status" value="1"/>
</dbReference>
<feature type="compositionally biased region" description="Low complexity" evidence="4">
    <location>
        <begin position="509"/>
        <end position="532"/>
    </location>
</feature>
<name>A0A0C3PCJ2_PHLG1</name>
<feature type="domain" description="PIPK" evidence="5">
    <location>
        <begin position="1216"/>
        <end position="1536"/>
    </location>
</feature>
<dbReference type="STRING" id="745531.A0A0C3PCJ2"/>
<reference evidence="6 7" key="1">
    <citation type="journal article" date="2014" name="PLoS Genet.">
        <title>Analysis of the Phlebiopsis gigantea genome, transcriptome and secretome provides insight into its pioneer colonization strategies of wood.</title>
        <authorList>
            <person name="Hori C."/>
            <person name="Ishida T."/>
            <person name="Igarashi K."/>
            <person name="Samejima M."/>
            <person name="Suzuki H."/>
            <person name="Master E."/>
            <person name="Ferreira P."/>
            <person name="Ruiz-Duenas F.J."/>
            <person name="Held B."/>
            <person name="Canessa P."/>
            <person name="Larrondo L.F."/>
            <person name="Schmoll M."/>
            <person name="Druzhinina I.S."/>
            <person name="Kubicek C.P."/>
            <person name="Gaskell J.A."/>
            <person name="Kersten P."/>
            <person name="St John F."/>
            <person name="Glasner J."/>
            <person name="Sabat G."/>
            <person name="Splinter BonDurant S."/>
            <person name="Syed K."/>
            <person name="Yadav J."/>
            <person name="Mgbeahuruike A.C."/>
            <person name="Kovalchuk A."/>
            <person name="Asiegbu F.O."/>
            <person name="Lackner G."/>
            <person name="Hoffmeister D."/>
            <person name="Rencoret J."/>
            <person name="Gutierrez A."/>
            <person name="Sun H."/>
            <person name="Lindquist E."/>
            <person name="Barry K."/>
            <person name="Riley R."/>
            <person name="Grigoriev I.V."/>
            <person name="Henrissat B."/>
            <person name="Kues U."/>
            <person name="Berka R.M."/>
            <person name="Martinez A.T."/>
            <person name="Covert S.F."/>
            <person name="Blanchette R.A."/>
            <person name="Cullen D."/>
        </authorList>
    </citation>
    <scope>NUCLEOTIDE SEQUENCE [LARGE SCALE GENOMIC DNA]</scope>
    <source>
        <strain evidence="6 7">11061_1 CR5-6</strain>
    </source>
</reference>
<evidence type="ECO:0000256" key="2">
    <source>
        <dbReference type="ARBA" id="ARBA00022840"/>
    </source>
</evidence>
<feature type="compositionally biased region" description="Polar residues" evidence="4">
    <location>
        <begin position="1168"/>
        <end position="1186"/>
    </location>
</feature>
<dbReference type="InterPro" id="IPR044769">
    <property type="entry name" value="PIKfyve_PIPKc"/>
</dbReference>
<dbReference type="Proteomes" id="UP000053257">
    <property type="component" value="Unassembled WGS sequence"/>
</dbReference>
<dbReference type="CDD" id="cd17300">
    <property type="entry name" value="PIPKc_PIKfyve"/>
    <property type="match status" value="1"/>
</dbReference>
<feature type="region of interest" description="Disordered" evidence="4">
    <location>
        <begin position="995"/>
        <end position="1034"/>
    </location>
</feature>
<keyword evidence="7" id="KW-1185">Reference proteome</keyword>
<dbReference type="Gene3D" id="3.30.800.10">
    <property type="entry name" value="Phosphatidylinositol Phosphate Kinase II Beta"/>
    <property type="match status" value="1"/>
</dbReference>